<protein>
    <recommendedName>
        <fullName evidence="3">Nucleotidyltransferase</fullName>
    </recommendedName>
</protein>
<keyword evidence="2" id="KW-1185">Reference proteome</keyword>
<dbReference type="Proteomes" id="UP000199207">
    <property type="component" value="Unassembled WGS sequence"/>
</dbReference>
<dbReference type="PANTHER" id="PTHR34817">
    <property type="entry name" value="NUCLEOTIDYLTRANSFERASE"/>
    <property type="match status" value="1"/>
</dbReference>
<accession>A0A1I1R099</accession>
<dbReference type="EMBL" id="FOLM01000012">
    <property type="protein sequence ID" value="SFD27735.1"/>
    <property type="molecule type" value="Genomic_DNA"/>
</dbReference>
<dbReference type="STRING" id="910347.SAMN05421773_112112"/>
<reference evidence="1 2" key="1">
    <citation type="submission" date="2016-10" db="EMBL/GenBank/DDBJ databases">
        <authorList>
            <person name="de Groot N.N."/>
        </authorList>
    </citation>
    <scope>NUCLEOTIDE SEQUENCE [LARGE SCALE GENOMIC DNA]</scope>
    <source>
        <strain evidence="1 2">CGMCC 4.5739</strain>
    </source>
</reference>
<evidence type="ECO:0008006" key="3">
    <source>
        <dbReference type="Google" id="ProtNLM"/>
    </source>
</evidence>
<dbReference type="Pfam" id="PF10127">
    <property type="entry name" value="RlaP"/>
    <property type="match status" value="1"/>
</dbReference>
<evidence type="ECO:0000313" key="2">
    <source>
        <dbReference type="Proteomes" id="UP000199207"/>
    </source>
</evidence>
<proteinExistence type="predicted"/>
<name>A0A1I1R099_9ACTN</name>
<dbReference type="AlphaFoldDB" id="A0A1I1R099"/>
<dbReference type="RefSeq" id="WP_245834335.1">
    <property type="nucleotide sequence ID" value="NZ_FOLM01000012.1"/>
</dbReference>
<dbReference type="InterPro" id="IPR018775">
    <property type="entry name" value="RlaP"/>
</dbReference>
<dbReference type="PANTHER" id="PTHR34817:SF2">
    <property type="entry name" value="NUCLEOTIDYLTRANSFERASE"/>
    <property type="match status" value="1"/>
</dbReference>
<evidence type="ECO:0000313" key="1">
    <source>
        <dbReference type="EMBL" id="SFD27735.1"/>
    </source>
</evidence>
<organism evidence="1 2">
    <name type="scientific">Streptomyces aidingensis</name>
    <dbReference type="NCBI Taxonomy" id="910347"/>
    <lineage>
        <taxon>Bacteria</taxon>
        <taxon>Bacillati</taxon>
        <taxon>Actinomycetota</taxon>
        <taxon>Actinomycetes</taxon>
        <taxon>Kitasatosporales</taxon>
        <taxon>Streptomycetaceae</taxon>
        <taxon>Streptomyces</taxon>
    </lineage>
</organism>
<sequence length="250" mass="27616">MTAAGSAGGGAGAPDVGHGLVARHTLLSVIAGSRAHGLATDGSDTDRRGVYAAPPEAFWRFGKPPDSVEGPLPEQLSWEVERFCKLCLAANPTALEVLHSPLVERRTPLGEELRALAPAFLSRHAYRTFGRYAQRQADRARARRQADGEVRWKQPMHLLRLLLTGAVLLETGRLCVRIAAGEQRERLLAVRRGELTWAEIDDWRQRLLARLDRALEHSPLPAEPDTARVETWLVSVRHRTLGTDNGEALR</sequence>
<gene>
    <name evidence="1" type="ORF">SAMN05421773_112112</name>
</gene>